<dbReference type="EMBL" id="CAJEWN010000750">
    <property type="protein sequence ID" value="CAD2189471.1"/>
    <property type="molecule type" value="Genomic_DNA"/>
</dbReference>
<dbReference type="AlphaFoldDB" id="A0A6V7WR07"/>
<protein>
    <recommendedName>
        <fullName evidence="2">ubiquitinyl hydrolase 1</fullName>
        <ecNumber evidence="2">3.4.19.12</ecNumber>
    </recommendedName>
</protein>
<accession>A0A6V7WR07</accession>
<dbReference type="GO" id="GO:0004843">
    <property type="term" value="F:cysteine-type deubiquitinase activity"/>
    <property type="evidence" value="ECO:0007669"/>
    <property type="project" value="UniProtKB-EC"/>
</dbReference>
<evidence type="ECO:0000259" key="3">
    <source>
        <dbReference type="PROSITE" id="PS50235"/>
    </source>
</evidence>
<evidence type="ECO:0000313" key="5">
    <source>
        <dbReference type="Proteomes" id="UP000580250"/>
    </source>
</evidence>
<comment type="caution">
    <text evidence="4">The sequence shown here is derived from an EMBL/GenBank/DDBJ whole genome shotgun (WGS) entry which is preliminary data.</text>
</comment>
<evidence type="ECO:0000256" key="2">
    <source>
        <dbReference type="ARBA" id="ARBA00012759"/>
    </source>
</evidence>
<dbReference type="PANTHER" id="PTHR21646">
    <property type="entry name" value="UBIQUITIN CARBOXYL-TERMINAL HYDROLASE"/>
    <property type="match status" value="1"/>
</dbReference>
<dbReference type="PROSITE" id="PS50235">
    <property type="entry name" value="USP_3"/>
    <property type="match status" value="1"/>
</dbReference>
<reference evidence="4 5" key="1">
    <citation type="submission" date="2020-08" db="EMBL/GenBank/DDBJ databases">
        <authorList>
            <person name="Koutsovoulos G."/>
            <person name="Danchin GJ E."/>
        </authorList>
    </citation>
    <scope>NUCLEOTIDE SEQUENCE [LARGE SCALE GENOMIC DNA]</scope>
</reference>
<dbReference type="InterPro" id="IPR038765">
    <property type="entry name" value="Papain-like_cys_pep_sf"/>
</dbReference>
<evidence type="ECO:0000313" key="4">
    <source>
        <dbReference type="EMBL" id="CAD2189471.1"/>
    </source>
</evidence>
<name>A0A6V7WR07_MELEN</name>
<dbReference type="Proteomes" id="UP000580250">
    <property type="component" value="Unassembled WGS sequence"/>
</dbReference>
<dbReference type="Pfam" id="PF00443">
    <property type="entry name" value="UCH"/>
    <property type="match status" value="1"/>
</dbReference>
<dbReference type="PANTHER" id="PTHR21646:SF14">
    <property type="entry name" value="FI05488P"/>
    <property type="match status" value="1"/>
</dbReference>
<dbReference type="InterPro" id="IPR028889">
    <property type="entry name" value="USP"/>
</dbReference>
<feature type="domain" description="USP" evidence="3">
    <location>
        <begin position="41"/>
        <end position="191"/>
    </location>
</feature>
<dbReference type="EC" id="3.4.19.12" evidence="2"/>
<dbReference type="InterPro" id="IPR001394">
    <property type="entry name" value="Peptidase_C19_UCH"/>
</dbReference>
<proteinExistence type="predicted"/>
<dbReference type="InterPro" id="IPR050185">
    <property type="entry name" value="Ub_carboxyl-term_hydrolase"/>
</dbReference>
<dbReference type="SUPFAM" id="SSF54001">
    <property type="entry name" value="Cysteine proteinases"/>
    <property type="match status" value="1"/>
</dbReference>
<dbReference type="GO" id="GO:0016579">
    <property type="term" value="P:protein deubiquitination"/>
    <property type="evidence" value="ECO:0007669"/>
    <property type="project" value="InterPro"/>
</dbReference>
<comment type="catalytic activity">
    <reaction evidence="1">
        <text>Thiol-dependent hydrolysis of ester, thioester, amide, peptide and isopeptide bonds formed by the C-terminal Gly of ubiquitin (a 76-residue protein attached to proteins as an intracellular targeting signal).</text>
        <dbReference type="EC" id="3.4.19.12"/>
    </reaction>
</comment>
<dbReference type="OrthoDB" id="265776at2759"/>
<organism evidence="4 5">
    <name type="scientific">Meloidogyne enterolobii</name>
    <name type="common">Root-knot nematode worm</name>
    <name type="synonym">Meloidogyne mayaguensis</name>
    <dbReference type="NCBI Taxonomy" id="390850"/>
    <lineage>
        <taxon>Eukaryota</taxon>
        <taxon>Metazoa</taxon>
        <taxon>Ecdysozoa</taxon>
        <taxon>Nematoda</taxon>
        <taxon>Chromadorea</taxon>
        <taxon>Rhabditida</taxon>
        <taxon>Tylenchina</taxon>
        <taxon>Tylenchomorpha</taxon>
        <taxon>Tylenchoidea</taxon>
        <taxon>Meloidogynidae</taxon>
        <taxon>Meloidogyninae</taxon>
        <taxon>Meloidogyne</taxon>
    </lineage>
</organism>
<dbReference type="Gene3D" id="3.90.70.10">
    <property type="entry name" value="Cysteine proteinases"/>
    <property type="match status" value="1"/>
</dbReference>
<gene>
    <name evidence="4" type="ORF">MENT_LOCUS42195</name>
</gene>
<sequence length="191" mass="22198">MSSTFCGRLNVSSYPIETRFNGVYNLIDNEINRLSYQQIRARHRPTPNSCFVNAILQCLFHTNKLCKLFESRAIERHINITNQGTSKGALSSCLSAYMNAYWSGQFSFLNTNRFLDIVSSFVQAEYDGNSQQDWHQFLIWFLIKFAADTNKGYEELSTNLETYPNAHLTENGRDYTTKQNRISSHRFGHFY</sequence>
<evidence type="ECO:0000256" key="1">
    <source>
        <dbReference type="ARBA" id="ARBA00000707"/>
    </source>
</evidence>